<feature type="region of interest" description="SAW" evidence="3">
    <location>
        <begin position="68"/>
        <end position="126"/>
    </location>
</feature>
<protein>
    <submittedName>
        <fullName evidence="5">Uncharacterized protein</fullName>
    </submittedName>
</protein>
<feature type="region of interest" description="Disordered" evidence="4">
    <location>
        <begin position="46"/>
        <end position="78"/>
    </location>
</feature>
<dbReference type="Pfam" id="PF03514">
    <property type="entry name" value="GRAS"/>
    <property type="match status" value="1"/>
</dbReference>
<dbReference type="InterPro" id="IPR005202">
    <property type="entry name" value="TF_GRAS"/>
</dbReference>
<proteinExistence type="inferred from homology"/>
<organism evidence="5 6">
    <name type="scientific">Triticum turgidum subsp. durum</name>
    <name type="common">Durum wheat</name>
    <name type="synonym">Triticum durum</name>
    <dbReference type="NCBI Taxonomy" id="4567"/>
    <lineage>
        <taxon>Eukaryota</taxon>
        <taxon>Viridiplantae</taxon>
        <taxon>Streptophyta</taxon>
        <taxon>Embryophyta</taxon>
        <taxon>Tracheophyta</taxon>
        <taxon>Spermatophyta</taxon>
        <taxon>Magnoliopsida</taxon>
        <taxon>Liliopsida</taxon>
        <taxon>Poales</taxon>
        <taxon>Poaceae</taxon>
        <taxon>BOP clade</taxon>
        <taxon>Pooideae</taxon>
        <taxon>Triticodae</taxon>
        <taxon>Triticeae</taxon>
        <taxon>Triticinae</taxon>
        <taxon>Triticum</taxon>
    </lineage>
</organism>
<dbReference type="EMBL" id="LT934116">
    <property type="protein sequence ID" value="VAH82452.1"/>
    <property type="molecule type" value="Genomic_DNA"/>
</dbReference>
<comment type="caution">
    <text evidence="3">Lacks conserved residue(s) required for the propagation of feature annotation.</text>
</comment>
<keyword evidence="6" id="KW-1185">Reference proteome</keyword>
<sequence>MASGATGLVTVTDEDADQDSPSLATRIAGCFNFHWILFDALDTSAPRDSPRRLEHEAAVGQEIESVVGDDGTERSESGARLAERMRRKGFAGVGFGEHEVADARAAAMQGERGGARRGAARQAAAS</sequence>
<keyword evidence="1" id="KW-0805">Transcription regulation</keyword>
<dbReference type="AlphaFoldDB" id="A0A9R1QSB4"/>
<keyword evidence="2" id="KW-0804">Transcription</keyword>
<feature type="compositionally biased region" description="Basic and acidic residues" evidence="4">
    <location>
        <begin position="48"/>
        <end position="57"/>
    </location>
</feature>
<dbReference type="Gramene" id="TRITD3Bv1G215490.1">
    <property type="protein sequence ID" value="TRITD3Bv1G215490.1"/>
    <property type="gene ID" value="TRITD3Bv1G215490"/>
</dbReference>
<reference evidence="5 6" key="1">
    <citation type="submission" date="2017-09" db="EMBL/GenBank/DDBJ databases">
        <authorList>
            <consortium name="International Durum Wheat Genome Sequencing Consortium (IDWGSC)"/>
            <person name="Milanesi L."/>
        </authorList>
    </citation>
    <scope>NUCLEOTIDE SEQUENCE [LARGE SCALE GENOMIC DNA]</scope>
    <source>
        <strain evidence="6">cv. Svevo</strain>
    </source>
</reference>
<gene>
    <name evidence="5" type="ORF">TRITD_3Bv1G215490</name>
</gene>
<evidence type="ECO:0000256" key="1">
    <source>
        <dbReference type="ARBA" id="ARBA00023015"/>
    </source>
</evidence>
<dbReference type="Proteomes" id="UP000324705">
    <property type="component" value="Chromosome 3B"/>
</dbReference>
<evidence type="ECO:0000313" key="6">
    <source>
        <dbReference type="Proteomes" id="UP000324705"/>
    </source>
</evidence>
<evidence type="ECO:0000256" key="2">
    <source>
        <dbReference type="ARBA" id="ARBA00023163"/>
    </source>
</evidence>
<evidence type="ECO:0000256" key="4">
    <source>
        <dbReference type="SAM" id="MobiDB-lite"/>
    </source>
</evidence>
<evidence type="ECO:0000256" key="3">
    <source>
        <dbReference type="PROSITE-ProRule" id="PRU01191"/>
    </source>
</evidence>
<dbReference type="PROSITE" id="PS50985">
    <property type="entry name" value="GRAS"/>
    <property type="match status" value="1"/>
</dbReference>
<comment type="similarity">
    <text evidence="3">Belongs to the GRAS family.</text>
</comment>
<name>A0A9R1QSB4_TRITD</name>
<accession>A0A9R1QSB4</accession>
<evidence type="ECO:0000313" key="5">
    <source>
        <dbReference type="EMBL" id="VAH82452.1"/>
    </source>
</evidence>
<feature type="region of interest" description="Disordered" evidence="4">
    <location>
        <begin position="104"/>
        <end position="126"/>
    </location>
</feature>
<feature type="region of interest" description="Disordered" evidence="4">
    <location>
        <begin position="1"/>
        <end position="20"/>
    </location>
</feature>